<dbReference type="InterPro" id="IPR027417">
    <property type="entry name" value="P-loop_NTPase"/>
</dbReference>
<gene>
    <name evidence="17" type="ORF">C9374_005761</name>
</gene>
<evidence type="ECO:0000256" key="6">
    <source>
        <dbReference type="ARBA" id="ARBA00022801"/>
    </source>
</evidence>
<dbReference type="PRINTS" id="PR01657">
    <property type="entry name" value="MCMFAMILY"/>
</dbReference>
<dbReference type="InterPro" id="IPR018525">
    <property type="entry name" value="MCM_CS"/>
</dbReference>
<dbReference type="PROSITE" id="PS50051">
    <property type="entry name" value="MCM_2"/>
    <property type="match status" value="1"/>
</dbReference>
<evidence type="ECO:0000256" key="12">
    <source>
        <dbReference type="ARBA" id="ARBA00042301"/>
    </source>
</evidence>
<dbReference type="Gene3D" id="2.40.50.140">
    <property type="entry name" value="Nucleic acid-binding proteins"/>
    <property type="match status" value="1"/>
</dbReference>
<evidence type="ECO:0000256" key="15">
    <source>
        <dbReference type="SAM" id="MobiDB-lite"/>
    </source>
</evidence>
<dbReference type="InterPro" id="IPR058768">
    <property type="entry name" value="MCM9_N"/>
</dbReference>
<sequence length="1187" mass="132860">MPPKRNHAASNSSSRRNRNHQSDDNDGEDHHNDYYSDEQQQIQANFAPPPINRFSHAVQQQASSQPNNNNGNFGGTSAAQSLHSNPQWCAFKIGDKSESDVERVMIAYLEKYHLQDIRDILCPPLTLTNDDTIHYSVFIDVLHFMSANIEIGSLLISYPFELIPIFERALIKAQQRYIEKQEVMKDQFKLKLLVHVRLHTLPQCSEVTKTSVSSVRSCDANRLISVSGTVIKTGPIKMLEFKKVYVCRKCKKPFEIVADREQYNTIVKPTQCPVEDCGGKSFISRDEEIVCRDYQEIKIQDKISQLHVGSIPRSILVVLEDDLVDVVKAGDDIIITGVPYRRWKTLKNDVRCSIDMAIWCNHIRISNEKKSSAMNVTEEIKSEFKHFWQEHHQQPLTGRNLILKSMCPQLYGLYFVKLAVALTIIGGVPMKKNNTRIRGESHLLIVGDPGTGKSQFLKYASKLSPRYVMTNGIGTTSAGLTVMATKESGGDWTLEAGALVLADGGVCCIDEFDSIRDHDRATIHEAMEQQTLSIAKAGLVCKLNTRTTVLAACNPKGKYDLGASLSVNCALASPLLSRFDIVLVLLDTQDEEWDHRVSSFILNEQEMEEEDSQLWSFDKLRAYISFVKSEFHPQLTPESGRILTEYYRLQRRADRRVAARTTIRLLESLVRLAQAHARLMCRHEVTVQDAIMSVLTVDISSNTSSLLNVESVLHSNFPLNPDSDYSNYIPLVLYKLGIVSQVQSAAVSLRPSMIMGGDLNFAIQKTSHDENDENDNNDDHNTISRPGRTTSSSSSSSEKNSLKKQTKDAVAATVTRELLIDDDEESNVFDFQEDDTHHEDQHSVRRTPLRHATISTTHKRTLNSMNDDTEGYDEKYSMNEESVEDEQHVQPQLKKKKQLISSEELDHAERDIQKTPSLSNSVEIHFRQHFEQKQRVMRRLEFNKNDDTNSTIAMDTSNDFEVRHGGSGMERTHEVQHVNTTTCAIPQQVLPQHGTTLPPLQTQLRQTSNKTSLLQQPPQNATSNVPLTGIQAQRGSKSLLPITSKQNIVSSASTTDSNQNTAATSGTTTTTTTTEISTIATSTTTIENTSAAPTKRRGFLSTLLSKGAPPTSNPTVSATKTAQLTSTVDSNSRHQQDQNIGETSFEFPSLLLGEMDEGLSLSTPEKPTKAASKRMIEDNDDELDNLI</sequence>
<evidence type="ECO:0000256" key="10">
    <source>
        <dbReference type="ARBA" id="ARBA00023204"/>
    </source>
</evidence>
<comment type="catalytic activity">
    <reaction evidence="13">
        <text>ATP + H2O = ADP + phosphate + H(+)</text>
        <dbReference type="Rhea" id="RHEA:13065"/>
        <dbReference type="ChEBI" id="CHEBI:15377"/>
        <dbReference type="ChEBI" id="CHEBI:15378"/>
        <dbReference type="ChEBI" id="CHEBI:30616"/>
        <dbReference type="ChEBI" id="CHEBI:43474"/>
        <dbReference type="ChEBI" id="CHEBI:456216"/>
        <dbReference type="EC" id="3.6.4.12"/>
    </reaction>
</comment>
<evidence type="ECO:0000256" key="5">
    <source>
        <dbReference type="ARBA" id="ARBA00022763"/>
    </source>
</evidence>
<dbReference type="SUPFAM" id="SSF50249">
    <property type="entry name" value="Nucleic acid-binding proteins"/>
    <property type="match status" value="1"/>
</dbReference>
<dbReference type="PROSITE" id="PS00847">
    <property type="entry name" value="MCM_1"/>
    <property type="match status" value="1"/>
</dbReference>
<evidence type="ECO:0000256" key="14">
    <source>
        <dbReference type="RuleBase" id="RU004070"/>
    </source>
</evidence>
<keyword evidence="4 14" id="KW-0547">Nucleotide-binding</keyword>
<feature type="region of interest" description="Disordered" evidence="15">
    <location>
        <begin position="57"/>
        <end position="78"/>
    </location>
</feature>
<dbReference type="InterPro" id="IPR033762">
    <property type="entry name" value="MCM_OB"/>
</dbReference>
<feature type="region of interest" description="Disordered" evidence="15">
    <location>
        <begin position="1051"/>
        <end position="1094"/>
    </location>
</feature>
<dbReference type="SMART" id="SM00350">
    <property type="entry name" value="MCM"/>
    <property type="match status" value="1"/>
</dbReference>
<evidence type="ECO:0000259" key="16">
    <source>
        <dbReference type="PROSITE" id="PS50051"/>
    </source>
</evidence>
<feature type="region of interest" description="Disordered" evidence="15">
    <location>
        <begin position="768"/>
        <end position="810"/>
    </location>
</feature>
<dbReference type="AlphaFoldDB" id="A0AA88GN04"/>
<dbReference type="Gene3D" id="3.40.50.300">
    <property type="entry name" value="P-loop containing nucleotide triphosphate hydrolases"/>
    <property type="match status" value="1"/>
</dbReference>
<dbReference type="GO" id="GO:0016787">
    <property type="term" value="F:hydrolase activity"/>
    <property type="evidence" value="ECO:0007669"/>
    <property type="project" value="UniProtKB-KW"/>
</dbReference>
<proteinExistence type="inferred from homology"/>
<dbReference type="FunFam" id="3.40.50.300:FF:000671">
    <property type="entry name" value="DNA helicase MCM9 isoform X1"/>
    <property type="match status" value="1"/>
</dbReference>
<dbReference type="Gene3D" id="2.20.28.10">
    <property type="match status" value="1"/>
</dbReference>
<feature type="compositionally biased region" description="Basic and acidic residues" evidence="15">
    <location>
        <begin position="20"/>
        <end position="34"/>
    </location>
</feature>
<dbReference type="RefSeq" id="XP_044547648.1">
    <property type="nucleotide sequence ID" value="XM_044695547.1"/>
</dbReference>
<dbReference type="Pfam" id="PF17207">
    <property type="entry name" value="MCM_OB"/>
    <property type="match status" value="1"/>
</dbReference>
<feature type="compositionally biased region" description="Low complexity" evidence="15">
    <location>
        <begin position="60"/>
        <end position="78"/>
    </location>
</feature>
<dbReference type="EC" id="3.6.4.12" evidence="3"/>
<dbReference type="GeneID" id="68098216"/>
<evidence type="ECO:0000256" key="1">
    <source>
        <dbReference type="ARBA" id="ARBA00004123"/>
    </source>
</evidence>
<dbReference type="EMBL" id="PYSW02000025">
    <property type="protein sequence ID" value="KAG2381969.1"/>
    <property type="molecule type" value="Genomic_DNA"/>
</dbReference>
<keyword evidence="6" id="KW-0378">Hydrolase</keyword>
<name>A0AA88GN04_NAELO</name>
<dbReference type="SUPFAM" id="SSF52540">
    <property type="entry name" value="P-loop containing nucleoside triphosphate hydrolases"/>
    <property type="match status" value="1"/>
</dbReference>
<evidence type="ECO:0000256" key="2">
    <source>
        <dbReference type="ARBA" id="ARBA00008010"/>
    </source>
</evidence>
<dbReference type="PANTHER" id="PTHR11630">
    <property type="entry name" value="DNA REPLICATION LICENSING FACTOR MCM FAMILY MEMBER"/>
    <property type="match status" value="1"/>
</dbReference>
<keyword evidence="11" id="KW-0539">Nucleus</keyword>
<feature type="compositionally biased region" description="Acidic residues" evidence="15">
    <location>
        <begin position="1178"/>
        <end position="1187"/>
    </location>
</feature>
<evidence type="ECO:0000256" key="7">
    <source>
        <dbReference type="ARBA" id="ARBA00022806"/>
    </source>
</evidence>
<dbReference type="GO" id="GO:0000724">
    <property type="term" value="P:double-strand break repair via homologous recombination"/>
    <property type="evidence" value="ECO:0007669"/>
    <property type="project" value="TreeGrafter"/>
</dbReference>
<feature type="domain" description="MCM C-terminal AAA(+) ATPase" evidence="16">
    <location>
        <begin position="398"/>
        <end position="601"/>
    </location>
</feature>
<dbReference type="Pfam" id="PF17855">
    <property type="entry name" value="MCM_lid"/>
    <property type="match status" value="1"/>
</dbReference>
<dbReference type="InterPro" id="IPR041562">
    <property type="entry name" value="MCM_lid"/>
</dbReference>
<dbReference type="Pfam" id="PF00493">
    <property type="entry name" value="MCM"/>
    <property type="match status" value="1"/>
</dbReference>
<dbReference type="GO" id="GO:0042555">
    <property type="term" value="C:MCM complex"/>
    <property type="evidence" value="ECO:0007669"/>
    <property type="project" value="TreeGrafter"/>
</dbReference>
<evidence type="ECO:0000256" key="11">
    <source>
        <dbReference type="ARBA" id="ARBA00023242"/>
    </source>
</evidence>
<dbReference type="GO" id="GO:0017116">
    <property type="term" value="F:single-stranded DNA helicase activity"/>
    <property type="evidence" value="ECO:0007669"/>
    <property type="project" value="TreeGrafter"/>
</dbReference>
<dbReference type="GO" id="GO:0006260">
    <property type="term" value="P:DNA replication"/>
    <property type="evidence" value="ECO:0007669"/>
    <property type="project" value="InterPro"/>
</dbReference>
<feature type="region of interest" description="Disordered" evidence="15">
    <location>
        <begin position="1159"/>
        <end position="1187"/>
    </location>
</feature>
<comment type="similarity">
    <text evidence="2 14">Belongs to the MCM family.</text>
</comment>
<dbReference type="PANTHER" id="PTHR11630:SF48">
    <property type="entry name" value="DNA HELICASE MCM9"/>
    <property type="match status" value="1"/>
</dbReference>
<evidence type="ECO:0000256" key="3">
    <source>
        <dbReference type="ARBA" id="ARBA00012551"/>
    </source>
</evidence>
<evidence type="ECO:0000313" key="17">
    <source>
        <dbReference type="EMBL" id="KAG2381969.1"/>
    </source>
</evidence>
<dbReference type="GO" id="GO:0005634">
    <property type="term" value="C:nucleus"/>
    <property type="evidence" value="ECO:0007669"/>
    <property type="project" value="UniProtKB-SubCell"/>
</dbReference>
<comment type="subcellular location">
    <subcellularLocation>
        <location evidence="1">Nucleus</location>
    </subcellularLocation>
</comment>
<protein>
    <recommendedName>
        <fullName evidence="3">DNA helicase</fullName>
        <ecNumber evidence="3">3.6.4.12</ecNumber>
    </recommendedName>
    <alternativeName>
        <fullName evidence="12">Minichromosome maintenance 9</fullName>
    </alternativeName>
</protein>
<feature type="region of interest" description="Disordered" evidence="15">
    <location>
        <begin position="1006"/>
        <end position="1026"/>
    </location>
</feature>
<dbReference type="Pfam" id="PF26066">
    <property type="entry name" value="MCM9_N"/>
    <property type="match status" value="1"/>
</dbReference>
<comment type="caution">
    <text evidence="17">The sequence shown here is derived from an EMBL/GenBank/DDBJ whole genome shotgun (WGS) entry which is preliminary data.</text>
</comment>
<dbReference type="InterPro" id="IPR001208">
    <property type="entry name" value="MCM_dom"/>
</dbReference>
<dbReference type="GO" id="GO:0005524">
    <property type="term" value="F:ATP binding"/>
    <property type="evidence" value="ECO:0007669"/>
    <property type="project" value="UniProtKB-KW"/>
</dbReference>
<dbReference type="GO" id="GO:0003697">
    <property type="term" value="F:single-stranded DNA binding"/>
    <property type="evidence" value="ECO:0007669"/>
    <property type="project" value="TreeGrafter"/>
</dbReference>
<keyword evidence="9 14" id="KW-0238">DNA-binding</keyword>
<keyword evidence="7" id="KW-0347">Helicase</keyword>
<organism evidence="17 18">
    <name type="scientific">Naegleria lovaniensis</name>
    <name type="common">Amoeba</name>
    <dbReference type="NCBI Taxonomy" id="51637"/>
    <lineage>
        <taxon>Eukaryota</taxon>
        <taxon>Discoba</taxon>
        <taxon>Heterolobosea</taxon>
        <taxon>Tetramitia</taxon>
        <taxon>Eutetramitia</taxon>
        <taxon>Vahlkampfiidae</taxon>
        <taxon>Naegleria</taxon>
    </lineage>
</organism>
<feature type="region of interest" description="Disordered" evidence="15">
    <location>
        <begin position="1"/>
        <end position="42"/>
    </location>
</feature>
<accession>A0AA88GN04</accession>
<dbReference type="SMART" id="SM00382">
    <property type="entry name" value="AAA"/>
    <property type="match status" value="1"/>
</dbReference>
<dbReference type="InterPro" id="IPR031327">
    <property type="entry name" value="MCM"/>
</dbReference>
<keyword evidence="5" id="KW-0227">DNA damage</keyword>
<feature type="compositionally biased region" description="Low complexity" evidence="15">
    <location>
        <begin position="1060"/>
        <end position="1092"/>
    </location>
</feature>
<keyword evidence="18" id="KW-1185">Reference proteome</keyword>
<evidence type="ECO:0000256" key="4">
    <source>
        <dbReference type="ARBA" id="ARBA00022741"/>
    </source>
</evidence>
<keyword evidence="8 14" id="KW-0067">ATP-binding</keyword>
<evidence type="ECO:0000313" key="18">
    <source>
        <dbReference type="Proteomes" id="UP000816034"/>
    </source>
</evidence>
<reference evidence="17 18" key="1">
    <citation type="journal article" date="2018" name="BMC Genomics">
        <title>The genome of Naegleria lovaniensis, the basis for a comparative approach to unravel pathogenicity factors of the human pathogenic amoeba N. fowleri.</title>
        <authorList>
            <person name="Liechti N."/>
            <person name="Schurch N."/>
            <person name="Bruggmann R."/>
            <person name="Wittwer M."/>
        </authorList>
    </citation>
    <scope>NUCLEOTIDE SEQUENCE [LARGE SCALE GENOMIC DNA]</scope>
    <source>
        <strain evidence="17 18">ATCC 30569</strain>
    </source>
</reference>
<dbReference type="InterPro" id="IPR012340">
    <property type="entry name" value="NA-bd_OB-fold"/>
</dbReference>
<evidence type="ECO:0000256" key="8">
    <source>
        <dbReference type="ARBA" id="ARBA00022840"/>
    </source>
</evidence>
<evidence type="ECO:0000256" key="13">
    <source>
        <dbReference type="ARBA" id="ARBA00047995"/>
    </source>
</evidence>
<evidence type="ECO:0000256" key="9">
    <source>
        <dbReference type="ARBA" id="ARBA00023125"/>
    </source>
</evidence>
<dbReference type="Proteomes" id="UP000816034">
    <property type="component" value="Unassembled WGS sequence"/>
</dbReference>
<dbReference type="InterPro" id="IPR003593">
    <property type="entry name" value="AAA+_ATPase"/>
</dbReference>
<keyword evidence="10" id="KW-0234">DNA repair</keyword>